<feature type="region of interest" description="Disordered" evidence="5">
    <location>
        <begin position="1"/>
        <end position="21"/>
    </location>
</feature>
<dbReference type="Gene3D" id="3.90.550.10">
    <property type="entry name" value="Spore Coat Polysaccharide Biosynthesis Protein SpsA, Chain A"/>
    <property type="match status" value="1"/>
</dbReference>
<dbReference type="PANTHER" id="PTHR13778">
    <property type="entry name" value="GLYCOSYLTRANSFERASE 8 DOMAIN-CONTAINING PROTEIN"/>
    <property type="match status" value="1"/>
</dbReference>
<feature type="region of interest" description="Disordered" evidence="5">
    <location>
        <begin position="151"/>
        <end position="180"/>
    </location>
</feature>
<dbReference type="InterPro" id="IPR050748">
    <property type="entry name" value="Glycosyltrans_8_dom-fam"/>
</dbReference>
<evidence type="ECO:0008006" key="8">
    <source>
        <dbReference type="Google" id="ProtNLM"/>
    </source>
</evidence>
<dbReference type="InParanoid" id="A0A0G4ENX4"/>
<evidence type="ECO:0000256" key="5">
    <source>
        <dbReference type="SAM" id="MobiDB-lite"/>
    </source>
</evidence>
<name>A0A0G4ENX4_VITBC</name>
<dbReference type="PANTHER" id="PTHR13778:SF47">
    <property type="entry name" value="LIPOPOLYSACCHARIDE 1,3-GALACTOSYLTRANSFERASE"/>
    <property type="match status" value="1"/>
</dbReference>
<evidence type="ECO:0000256" key="1">
    <source>
        <dbReference type="ARBA" id="ARBA00006351"/>
    </source>
</evidence>
<feature type="region of interest" description="Disordered" evidence="5">
    <location>
        <begin position="44"/>
        <end position="85"/>
    </location>
</feature>
<evidence type="ECO:0000313" key="7">
    <source>
        <dbReference type="Proteomes" id="UP000041254"/>
    </source>
</evidence>
<dbReference type="AlphaFoldDB" id="A0A0G4ENX4"/>
<protein>
    <recommendedName>
        <fullName evidence="8">Hexosyltransferase</fullName>
    </recommendedName>
</protein>
<evidence type="ECO:0000256" key="2">
    <source>
        <dbReference type="ARBA" id="ARBA00022676"/>
    </source>
</evidence>
<evidence type="ECO:0000256" key="4">
    <source>
        <dbReference type="ARBA" id="ARBA00022723"/>
    </source>
</evidence>
<evidence type="ECO:0000256" key="3">
    <source>
        <dbReference type="ARBA" id="ARBA00022679"/>
    </source>
</evidence>
<dbReference type="SUPFAM" id="SSF53448">
    <property type="entry name" value="Nucleotide-diphospho-sugar transferases"/>
    <property type="match status" value="1"/>
</dbReference>
<dbReference type="Proteomes" id="UP000041254">
    <property type="component" value="Unassembled WGS sequence"/>
</dbReference>
<organism evidence="6 7">
    <name type="scientific">Vitrella brassicaformis (strain CCMP3155)</name>
    <dbReference type="NCBI Taxonomy" id="1169540"/>
    <lineage>
        <taxon>Eukaryota</taxon>
        <taxon>Sar</taxon>
        <taxon>Alveolata</taxon>
        <taxon>Colpodellida</taxon>
        <taxon>Vitrellaceae</taxon>
        <taxon>Vitrella</taxon>
    </lineage>
</organism>
<proteinExistence type="inferred from homology"/>
<feature type="compositionally biased region" description="Basic and acidic residues" evidence="5">
    <location>
        <begin position="151"/>
        <end position="161"/>
    </location>
</feature>
<dbReference type="GO" id="GO:0016757">
    <property type="term" value="F:glycosyltransferase activity"/>
    <property type="evidence" value="ECO:0007669"/>
    <property type="project" value="UniProtKB-KW"/>
</dbReference>
<dbReference type="EMBL" id="CDMY01000282">
    <property type="protein sequence ID" value="CEL99500.1"/>
    <property type="molecule type" value="Genomic_DNA"/>
</dbReference>
<accession>A0A0G4ENX4</accession>
<evidence type="ECO:0000313" key="6">
    <source>
        <dbReference type="EMBL" id="CEL99500.1"/>
    </source>
</evidence>
<keyword evidence="3" id="KW-0808">Transferase</keyword>
<feature type="compositionally biased region" description="Basic and acidic residues" evidence="5">
    <location>
        <begin position="49"/>
        <end position="65"/>
    </location>
</feature>
<dbReference type="Gene3D" id="1.20.5.2050">
    <property type="match status" value="2"/>
</dbReference>
<comment type="similarity">
    <text evidence="1">Belongs to the glycosyltransferase 8 family.</text>
</comment>
<keyword evidence="4" id="KW-0479">Metal-binding</keyword>
<dbReference type="OrthoDB" id="411524at2759"/>
<dbReference type="PhylomeDB" id="A0A0G4ENX4"/>
<dbReference type="GO" id="GO:0046872">
    <property type="term" value="F:metal ion binding"/>
    <property type="evidence" value="ECO:0007669"/>
    <property type="project" value="UniProtKB-KW"/>
</dbReference>
<dbReference type="GO" id="GO:0005794">
    <property type="term" value="C:Golgi apparatus"/>
    <property type="evidence" value="ECO:0007669"/>
    <property type="project" value="TreeGrafter"/>
</dbReference>
<dbReference type="VEuPathDB" id="CryptoDB:Vbra_20640"/>
<reference evidence="6 7" key="1">
    <citation type="submission" date="2014-11" db="EMBL/GenBank/DDBJ databases">
        <authorList>
            <person name="Zhu J."/>
            <person name="Qi W."/>
            <person name="Song R."/>
        </authorList>
    </citation>
    <scope>NUCLEOTIDE SEQUENCE [LARGE SCALE GENOMIC DNA]</scope>
</reference>
<keyword evidence="7" id="KW-1185">Reference proteome</keyword>
<dbReference type="InterPro" id="IPR002495">
    <property type="entry name" value="Glyco_trans_8"/>
</dbReference>
<dbReference type="Pfam" id="PF01501">
    <property type="entry name" value="Glyco_transf_8"/>
    <property type="match status" value="1"/>
</dbReference>
<dbReference type="InterPro" id="IPR029044">
    <property type="entry name" value="Nucleotide-diphossugar_trans"/>
</dbReference>
<sequence length="575" mass="63720">MSDSGCVCAGEGGGVGDGDKFDTSVAARVKRRAGIDNYLAKLTKKAKQEHKTELPYERTEEDKRPAGNPQYASEPTWEAAAGPSEGKTTIKVAARQSQVPNCSYHVGNHAWEAKPPRVNGKRPAGGKSFSIKLLGEQGAREAAENYTRELELKHRKQDPQHGGRPGARRATQEGDPVCHTPGVLWHKRDKVWLVRWHQNGQRQEVPVKPSDHGNSIERAMNHAIAGRREKDSRDRGGTVYLATATDRQQYAGLLALLRSLWRNLKVHNEVEVHVFAAKGDIDCLKRLMKCADGARKGVGVFSAEEEGAGRQWSRRVVLHGVSSDNITVAQGGHGDQVVFNFVRFYLARFLPGSIERVIWIDPDTIIQGDVSDLFFGAFRRAAGREAGLAAVPRSFTRLNYDISAAIGLDAYRVLRSRLTVARDLQMFNAGVLVLNLTMWRRDRLTDEAEGLIGLLRSLNITSFRGMSTAESSQLPMNILFRNRVMAILDPEWNVLKLGYDAADPPSQDTLSRGRILHWNGLLKPWLANSRYRQHWLLYHSVRCCTPLNQFIRRPAAATVGVGASQANVEAAACGC</sequence>
<keyword evidence="2" id="KW-0328">Glycosyltransferase</keyword>
<gene>
    <name evidence="6" type="ORF">Vbra_20640</name>
</gene>